<dbReference type="InterPro" id="IPR001128">
    <property type="entry name" value="Cyt_P450"/>
</dbReference>
<evidence type="ECO:0000256" key="8">
    <source>
        <dbReference type="ARBA" id="ARBA00023033"/>
    </source>
</evidence>
<dbReference type="Proteomes" id="UP001203297">
    <property type="component" value="Unassembled WGS sequence"/>
</dbReference>
<evidence type="ECO:0000256" key="10">
    <source>
        <dbReference type="RuleBase" id="RU000461"/>
    </source>
</evidence>
<evidence type="ECO:0000256" key="2">
    <source>
        <dbReference type="ARBA" id="ARBA00005179"/>
    </source>
</evidence>
<evidence type="ECO:0000256" key="5">
    <source>
        <dbReference type="ARBA" id="ARBA00022723"/>
    </source>
</evidence>
<dbReference type="Gene3D" id="1.10.630.10">
    <property type="entry name" value="Cytochrome P450"/>
    <property type="match status" value="1"/>
</dbReference>
<gene>
    <name evidence="12" type="ORF">B0F90DRAFT_1666712</name>
</gene>
<dbReference type="SUPFAM" id="SSF48264">
    <property type="entry name" value="Cytochrome P450"/>
    <property type="match status" value="1"/>
</dbReference>
<dbReference type="PANTHER" id="PTHR46300:SF11">
    <property type="entry name" value="OXIDOREDUCTASE, PUTATIVE-RELATED"/>
    <property type="match status" value="1"/>
</dbReference>
<feature type="transmembrane region" description="Helical" evidence="11">
    <location>
        <begin position="12"/>
        <end position="44"/>
    </location>
</feature>
<dbReference type="GO" id="GO:0005506">
    <property type="term" value="F:iron ion binding"/>
    <property type="evidence" value="ECO:0007669"/>
    <property type="project" value="InterPro"/>
</dbReference>
<dbReference type="InterPro" id="IPR002401">
    <property type="entry name" value="Cyt_P450_E_grp-I"/>
</dbReference>
<dbReference type="PROSITE" id="PS00086">
    <property type="entry name" value="CYTOCHROME_P450"/>
    <property type="match status" value="1"/>
</dbReference>
<keyword evidence="4 9" id="KW-0349">Heme</keyword>
<evidence type="ECO:0000256" key="3">
    <source>
        <dbReference type="ARBA" id="ARBA00010617"/>
    </source>
</evidence>
<dbReference type="PRINTS" id="PR00385">
    <property type="entry name" value="P450"/>
</dbReference>
<keyword evidence="6 10" id="KW-0560">Oxidoreductase</keyword>
<keyword evidence="5 9" id="KW-0479">Metal-binding</keyword>
<dbReference type="InterPro" id="IPR050364">
    <property type="entry name" value="Cytochrome_P450_fung"/>
</dbReference>
<evidence type="ECO:0000313" key="13">
    <source>
        <dbReference type="Proteomes" id="UP001203297"/>
    </source>
</evidence>
<name>A0AAD4M7H7_9AGAM</name>
<evidence type="ECO:0000256" key="4">
    <source>
        <dbReference type="ARBA" id="ARBA00022617"/>
    </source>
</evidence>
<evidence type="ECO:0000256" key="1">
    <source>
        <dbReference type="ARBA" id="ARBA00001971"/>
    </source>
</evidence>
<evidence type="ECO:0000256" key="7">
    <source>
        <dbReference type="ARBA" id="ARBA00023004"/>
    </source>
</evidence>
<dbReference type="PANTHER" id="PTHR46300">
    <property type="entry name" value="P450, PUTATIVE (EUROFUNG)-RELATED-RELATED"/>
    <property type="match status" value="1"/>
</dbReference>
<protein>
    <submittedName>
        <fullName evidence="12">Cytochrome P450</fullName>
    </submittedName>
</protein>
<evidence type="ECO:0000256" key="11">
    <source>
        <dbReference type="SAM" id="Phobius"/>
    </source>
</evidence>
<dbReference type="AlphaFoldDB" id="A0AAD4M7H7"/>
<feature type="binding site" description="axial binding residue" evidence="9">
    <location>
        <position position="486"/>
    </location>
    <ligand>
        <name>heme</name>
        <dbReference type="ChEBI" id="CHEBI:30413"/>
    </ligand>
    <ligandPart>
        <name>Fe</name>
        <dbReference type="ChEBI" id="CHEBI:18248"/>
    </ligandPart>
</feature>
<dbReference type="InterPro" id="IPR017972">
    <property type="entry name" value="Cyt_P450_CS"/>
</dbReference>
<dbReference type="GO" id="GO:0016705">
    <property type="term" value="F:oxidoreductase activity, acting on paired donors, with incorporation or reduction of molecular oxygen"/>
    <property type="evidence" value="ECO:0007669"/>
    <property type="project" value="InterPro"/>
</dbReference>
<comment type="cofactor">
    <cofactor evidence="1 9">
        <name>heme</name>
        <dbReference type="ChEBI" id="CHEBI:30413"/>
    </cofactor>
</comment>
<comment type="pathway">
    <text evidence="2">Secondary metabolite biosynthesis.</text>
</comment>
<organism evidence="12 13">
    <name type="scientific">Multifurca ochricompacta</name>
    <dbReference type="NCBI Taxonomy" id="376703"/>
    <lineage>
        <taxon>Eukaryota</taxon>
        <taxon>Fungi</taxon>
        <taxon>Dikarya</taxon>
        <taxon>Basidiomycota</taxon>
        <taxon>Agaricomycotina</taxon>
        <taxon>Agaricomycetes</taxon>
        <taxon>Russulales</taxon>
        <taxon>Russulaceae</taxon>
        <taxon>Multifurca</taxon>
    </lineage>
</organism>
<evidence type="ECO:0000313" key="12">
    <source>
        <dbReference type="EMBL" id="KAI0305261.1"/>
    </source>
</evidence>
<keyword evidence="11" id="KW-0472">Membrane</keyword>
<keyword evidence="7 9" id="KW-0408">Iron</keyword>
<evidence type="ECO:0000256" key="6">
    <source>
        <dbReference type="ARBA" id="ARBA00023002"/>
    </source>
</evidence>
<proteinExistence type="inferred from homology"/>
<keyword evidence="8 10" id="KW-0503">Monooxygenase</keyword>
<dbReference type="InterPro" id="IPR036396">
    <property type="entry name" value="Cyt_P450_sf"/>
</dbReference>
<dbReference type="GO" id="GO:0020037">
    <property type="term" value="F:heme binding"/>
    <property type="evidence" value="ECO:0007669"/>
    <property type="project" value="InterPro"/>
</dbReference>
<keyword evidence="11" id="KW-0812">Transmembrane</keyword>
<accession>A0AAD4M7H7</accession>
<comment type="similarity">
    <text evidence="3 10">Belongs to the cytochrome P450 family.</text>
</comment>
<evidence type="ECO:0000256" key="9">
    <source>
        <dbReference type="PIRSR" id="PIRSR602401-1"/>
    </source>
</evidence>
<sequence length="559" mass="64028">MVYVTYNIPDTGVLALFLTIPLSASRLSVLLVVLALSFIFPLIFRRNLVDKDGYPIPPGPLLRYAFLRRYPERALRSWARTYGPLFSVWMGNQLFVVVSDARIAKDLLVTNGAIFSSRKLYFMKNQTILRGRAITATPYNDTWQMTWSWQATTSQDAMQLLTPKAIQGYASVLDYEAHILVRSLYHESHMGTLPIDPAHFAGRYALNNMLTITFATRTDSTLDPLTERALALATEFMELTGPWSNIVDFIEPLQRIPTPTRTRGRLLHDGIVEVYGAMIMRVRARMDAGEDVPDCLVKTLLLTQEQEKLDWEDLCMLSAVFTLGGVHSTSGVIQWFLALISSHPDVQARAHAELDQVIGRDYWPTAQDEMRLPYIRAIIKEVERAHSPFWMATPHYSTEDFVYNGMYIPKNTALVLNCYDIHHNEEKYTNSYEVFPFDRIFSILRRSFAFNPDRYLGDTLTCAESSKLSDAMDRDHWAFGAGRRICPGVHVAERELWLAISRLLWAYDIRSLPDEPISLEEYEGESGRTPLPYRIMLIPRHDRVQALLEAEQEVTLMKL</sequence>
<keyword evidence="11" id="KW-1133">Transmembrane helix</keyword>
<comment type="caution">
    <text evidence="12">The sequence shown here is derived from an EMBL/GenBank/DDBJ whole genome shotgun (WGS) entry which is preliminary data.</text>
</comment>
<dbReference type="Pfam" id="PF00067">
    <property type="entry name" value="p450"/>
    <property type="match status" value="1"/>
</dbReference>
<dbReference type="PRINTS" id="PR00463">
    <property type="entry name" value="EP450I"/>
</dbReference>
<dbReference type="GO" id="GO:0004497">
    <property type="term" value="F:monooxygenase activity"/>
    <property type="evidence" value="ECO:0007669"/>
    <property type="project" value="UniProtKB-KW"/>
</dbReference>
<dbReference type="EMBL" id="WTXG01000006">
    <property type="protein sequence ID" value="KAI0305261.1"/>
    <property type="molecule type" value="Genomic_DNA"/>
</dbReference>
<reference evidence="12" key="1">
    <citation type="journal article" date="2022" name="New Phytol.">
        <title>Evolutionary transition to the ectomycorrhizal habit in the genomes of a hyperdiverse lineage of mushroom-forming fungi.</title>
        <authorList>
            <person name="Looney B."/>
            <person name="Miyauchi S."/>
            <person name="Morin E."/>
            <person name="Drula E."/>
            <person name="Courty P.E."/>
            <person name="Kohler A."/>
            <person name="Kuo A."/>
            <person name="LaButti K."/>
            <person name="Pangilinan J."/>
            <person name="Lipzen A."/>
            <person name="Riley R."/>
            <person name="Andreopoulos W."/>
            <person name="He G."/>
            <person name="Johnson J."/>
            <person name="Nolan M."/>
            <person name="Tritt A."/>
            <person name="Barry K.W."/>
            <person name="Grigoriev I.V."/>
            <person name="Nagy L.G."/>
            <person name="Hibbett D."/>
            <person name="Henrissat B."/>
            <person name="Matheny P.B."/>
            <person name="Labbe J."/>
            <person name="Martin F.M."/>
        </authorList>
    </citation>
    <scope>NUCLEOTIDE SEQUENCE</scope>
    <source>
        <strain evidence="12">BPL690</strain>
    </source>
</reference>
<keyword evidence="13" id="KW-1185">Reference proteome</keyword>